<comment type="caution">
    <text evidence="1">The sequence shown here is derived from an EMBL/GenBank/DDBJ whole genome shotgun (WGS) entry which is preliminary data.</text>
</comment>
<evidence type="ECO:0000313" key="1">
    <source>
        <dbReference type="EMBL" id="EPF17630.1"/>
    </source>
</evidence>
<reference evidence="1 2" key="1">
    <citation type="submission" date="2013-04" db="EMBL/GenBank/DDBJ databases">
        <authorList>
            <person name="Weinstock G."/>
            <person name="Sodergren E."/>
            <person name="Lobos E.A."/>
            <person name="Fulton L."/>
            <person name="Fulton R."/>
            <person name="Courtney L."/>
            <person name="Fronick C."/>
            <person name="O'Laughlin M."/>
            <person name="Godfrey J."/>
            <person name="Wilson R.M."/>
            <person name="Miner T."/>
            <person name="Farmer C."/>
            <person name="Delehaunty K."/>
            <person name="Cordes M."/>
            <person name="Minx P."/>
            <person name="Tomlinson C."/>
            <person name="Chen J."/>
            <person name="Wollam A."/>
            <person name="Pepin K.H."/>
            <person name="Palsikar V.B."/>
            <person name="Zhang X."/>
            <person name="Suruliraj S."/>
            <person name="Perna N.T."/>
            <person name="Plunkett G."/>
            <person name="Warren W."/>
            <person name="Mitreva M."/>
            <person name="Mardis E.R."/>
            <person name="Wilson R.K."/>
        </authorList>
    </citation>
    <scope>NUCLEOTIDE SEQUENCE [LARGE SCALE GENOMIC DNA]</scope>
    <source>
        <strain evidence="1 2">DSM 4568</strain>
    </source>
</reference>
<evidence type="ECO:0000313" key="2">
    <source>
        <dbReference type="Proteomes" id="UP000014585"/>
    </source>
</evidence>
<gene>
    <name evidence="1" type="ORF">HMPREF0201_01987</name>
</gene>
<accession>S3IXJ2</accession>
<proteinExistence type="predicted"/>
<organism evidence="1 2">
    <name type="scientific">Cedecea davisae DSM 4568</name>
    <dbReference type="NCBI Taxonomy" id="566551"/>
    <lineage>
        <taxon>Bacteria</taxon>
        <taxon>Pseudomonadati</taxon>
        <taxon>Pseudomonadota</taxon>
        <taxon>Gammaproteobacteria</taxon>
        <taxon>Enterobacterales</taxon>
        <taxon>Enterobacteriaceae</taxon>
        <taxon>Cedecea</taxon>
    </lineage>
</organism>
<protein>
    <submittedName>
        <fullName evidence="1">Uncharacterized protein</fullName>
    </submittedName>
</protein>
<dbReference type="AlphaFoldDB" id="S3IXJ2"/>
<dbReference type="EMBL" id="ATDT01000011">
    <property type="protein sequence ID" value="EPF17630.1"/>
    <property type="molecule type" value="Genomic_DNA"/>
</dbReference>
<dbReference type="Proteomes" id="UP000014585">
    <property type="component" value="Unassembled WGS sequence"/>
</dbReference>
<sequence length="41" mass="4721">MSGKACKRCIMDNVAGEWRYCGAERREAQKKMRRRWGSASG</sequence>
<name>S3IXJ2_9ENTR</name>
<dbReference type="HOGENOM" id="CLU_3267523_0_0_6"/>